<protein>
    <submittedName>
        <fullName evidence="1">Uncharacterized protein</fullName>
    </submittedName>
</protein>
<organism evidence="1 2">
    <name type="scientific">Parasponia andersonii</name>
    <name type="common">Sponia andersonii</name>
    <dbReference type="NCBI Taxonomy" id="3476"/>
    <lineage>
        <taxon>Eukaryota</taxon>
        <taxon>Viridiplantae</taxon>
        <taxon>Streptophyta</taxon>
        <taxon>Embryophyta</taxon>
        <taxon>Tracheophyta</taxon>
        <taxon>Spermatophyta</taxon>
        <taxon>Magnoliopsida</taxon>
        <taxon>eudicotyledons</taxon>
        <taxon>Gunneridae</taxon>
        <taxon>Pentapetalae</taxon>
        <taxon>rosids</taxon>
        <taxon>fabids</taxon>
        <taxon>Rosales</taxon>
        <taxon>Cannabaceae</taxon>
        <taxon>Parasponia</taxon>
    </lineage>
</organism>
<name>A0A2P5ABH9_PARAD</name>
<keyword evidence="2" id="KW-1185">Reference proteome</keyword>
<reference evidence="2" key="1">
    <citation type="submission" date="2016-06" db="EMBL/GenBank/DDBJ databases">
        <title>Parallel loss of symbiosis genes in relatives of nitrogen-fixing non-legume Parasponia.</title>
        <authorList>
            <person name="Van Velzen R."/>
            <person name="Holmer R."/>
            <person name="Bu F."/>
            <person name="Rutten L."/>
            <person name="Van Zeijl A."/>
            <person name="Liu W."/>
            <person name="Santuari L."/>
            <person name="Cao Q."/>
            <person name="Sharma T."/>
            <person name="Shen D."/>
            <person name="Roswanjaya Y."/>
            <person name="Wardhani T."/>
            <person name="Kalhor M.S."/>
            <person name="Jansen J."/>
            <person name="Van den Hoogen J."/>
            <person name="Gungor B."/>
            <person name="Hartog M."/>
            <person name="Hontelez J."/>
            <person name="Verver J."/>
            <person name="Yang W.-C."/>
            <person name="Schijlen E."/>
            <person name="Repin R."/>
            <person name="Schilthuizen M."/>
            <person name="Schranz E."/>
            <person name="Heidstra R."/>
            <person name="Miyata K."/>
            <person name="Fedorova E."/>
            <person name="Kohlen W."/>
            <person name="Bisseling T."/>
            <person name="Smit S."/>
            <person name="Geurts R."/>
        </authorList>
    </citation>
    <scope>NUCLEOTIDE SEQUENCE [LARGE SCALE GENOMIC DNA]</scope>
    <source>
        <strain evidence="2">cv. WU1-14</strain>
    </source>
</reference>
<evidence type="ECO:0000313" key="2">
    <source>
        <dbReference type="Proteomes" id="UP000237105"/>
    </source>
</evidence>
<gene>
    <name evidence="1" type="ORF">PanWU01x14_349100</name>
</gene>
<dbReference type="AlphaFoldDB" id="A0A2P5ABH9"/>
<proteinExistence type="predicted"/>
<sequence length="133" mass="14931">MKKLASCFYEVIQLIPSGSMSHTISFIPKTSYYDSESSAKTQTKIFRDGNYCISTKPETKNVVPSMLERTGTGTEYGLQLLYDGIEDPPKEHFDLGKDVELPKTLPPTTNQIRVLSKIPHASYSWPLYNPIAP</sequence>
<dbReference type="EMBL" id="JXTB01000697">
    <property type="protein sequence ID" value="PON33864.1"/>
    <property type="molecule type" value="Genomic_DNA"/>
</dbReference>
<evidence type="ECO:0000313" key="1">
    <source>
        <dbReference type="EMBL" id="PON33864.1"/>
    </source>
</evidence>
<accession>A0A2P5ABH9</accession>
<dbReference type="Proteomes" id="UP000237105">
    <property type="component" value="Unassembled WGS sequence"/>
</dbReference>
<comment type="caution">
    <text evidence="1">The sequence shown here is derived from an EMBL/GenBank/DDBJ whole genome shotgun (WGS) entry which is preliminary data.</text>
</comment>